<keyword evidence="3" id="KW-0460">Magnesium</keyword>
<reference evidence="5 6" key="1">
    <citation type="journal article" date="2018" name="Environ. Microbiol.">
        <title>Isolation and genomic characterization of Novimethylophilus kurashikiensis gen. nov. sp. nov., a new lanthanide-dependent methylotrophic species of Methylophilaceae.</title>
        <authorList>
            <person name="Lv H."/>
            <person name="Sahin N."/>
            <person name="Tani A."/>
        </authorList>
    </citation>
    <scope>NUCLEOTIDE SEQUENCE [LARGE SCALE GENOMIC DNA]</scope>
    <source>
        <strain evidence="5 6">La2-4</strain>
    </source>
</reference>
<dbReference type="InterPro" id="IPR050155">
    <property type="entry name" value="HAD-like_hydrolase_sf"/>
</dbReference>
<dbReference type="AlphaFoldDB" id="A0A2R5FJA3"/>
<keyword evidence="2 5" id="KW-0378">Hydrolase</keyword>
<dbReference type="GO" id="GO:0005829">
    <property type="term" value="C:cytosol"/>
    <property type="evidence" value="ECO:0007669"/>
    <property type="project" value="TreeGrafter"/>
</dbReference>
<accession>A0A2R5FJA3</accession>
<keyword evidence="4" id="KW-0119">Carbohydrate metabolism</keyword>
<dbReference type="GO" id="GO:0008967">
    <property type="term" value="F:phosphoglycolate phosphatase activity"/>
    <property type="evidence" value="ECO:0007669"/>
    <property type="project" value="UniProtKB-EC"/>
</dbReference>
<dbReference type="GO" id="GO:0006281">
    <property type="term" value="P:DNA repair"/>
    <property type="evidence" value="ECO:0007669"/>
    <property type="project" value="TreeGrafter"/>
</dbReference>
<dbReference type="GO" id="GO:0046872">
    <property type="term" value="F:metal ion binding"/>
    <property type="evidence" value="ECO:0007669"/>
    <property type="project" value="UniProtKB-KW"/>
</dbReference>
<dbReference type="InterPro" id="IPR023198">
    <property type="entry name" value="PGP-like_dom2"/>
</dbReference>
<dbReference type="Pfam" id="PF13419">
    <property type="entry name" value="HAD_2"/>
    <property type="match status" value="1"/>
</dbReference>
<evidence type="ECO:0000256" key="1">
    <source>
        <dbReference type="ARBA" id="ARBA00022723"/>
    </source>
</evidence>
<evidence type="ECO:0000256" key="3">
    <source>
        <dbReference type="ARBA" id="ARBA00022842"/>
    </source>
</evidence>
<dbReference type="Gene3D" id="3.40.50.1000">
    <property type="entry name" value="HAD superfamily/HAD-like"/>
    <property type="match status" value="1"/>
</dbReference>
<keyword evidence="1" id="KW-0479">Metal-binding</keyword>
<evidence type="ECO:0000313" key="6">
    <source>
        <dbReference type="Proteomes" id="UP000245081"/>
    </source>
</evidence>
<evidence type="ECO:0000256" key="4">
    <source>
        <dbReference type="ARBA" id="ARBA00023277"/>
    </source>
</evidence>
<dbReference type="EMBL" id="BDOQ01000023">
    <property type="protein sequence ID" value="GBG15921.1"/>
    <property type="molecule type" value="Genomic_DNA"/>
</dbReference>
<dbReference type="PANTHER" id="PTHR43434:SF23">
    <property type="entry name" value="PHOSPHOGLYCOLATE PHOSPHATASE"/>
    <property type="match status" value="1"/>
</dbReference>
<dbReference type="PANTHER" id="PTHR43434">
    <property type="entry name" value="PHOSPHOGLYCOLATE PHOSPHATASE"/>
    <property type="match status" value="1"/>
</dbReference>
<evidence type="ECO:0000313" key="5">
    <source>
        <dbReference type="EMBL" id="GBG15921.1"/>
    </source>
</evidence>
<dbReference type="InterPro" id="IPR023214">
    <property type="entry name" value="HAD_sf"/>
</dbReference>
<name>A0A2R5FJA3_9PROT</name>
<evidence type="ECO:0000256" key="2">
    <source>
        <dbReference type="ARBA" id="ARBA00022801"/>
    </source>
</evidence>
<dbReference type="SUPFAM" id="SSF56784">
    <property type="entry name" value="HAD-like"/>
    <property type="match status" value="1"/>
</dbReference>
<dbReference type="SFLD" id="SFLDG01135">
    <property type="entry name" value="C1.5.6:_HAD__Beta-PGM__Phospha"/>
    <property type="match status" value="1"/>
</dbReference>
<dbReference type="NCBIfam" id="TIGR01549">
    <property type="entry name" value="HAD-SF-IA-v1"/>
    <property type="match status" value="1"/>
</dbReference>
<dbReference type="InterPro" id="IPR041492">
    <property type="entry name" value="HAD_2"/>
</dbReference>
<dbReference type="SFLD" id="SFLDG01129">
    <property type="entry name" value="C1.5:_HAD__Beta-PGM__Phosphata"/>
    <property type="match status" value="1"/>
</dbReference>
<dbReference type="Proteomes" id="UP000245081">
    <property type="component" value="Unassembled WGS sequence"/>
</dbReference>
<organism evidence="5 6">
    <name type="scientific">Novimethylophilus kurashikiensis</name>
    <dbReference type="NCBI Taxonomy" id="1825523"/>
    <lineage>
        <taxon>Bacteria</taxon>
        <taxon>Pseudomonadati</taxon>
        <taxon>Pseudomonadota</taxon>
        <taxon>Betaproteobacteria</taxon>
        <taxon>Nitrosomonadales</taxon>
        <taxon>Methylophilaceae</taxon>
        <taxon>Novimethylophilus</taxon>
    </lineage>
</organism>
<protein>
    <submittedName>
        <fullName evidence="5">Phosphoglycolate phosphatase</fullName>
        <ecNumber evidence="5">3.1.3.18</ecNumber>
    </submittedName>
</protein>
<proteinExistence type="predicted"/>
<comment type="caution">
    <text evidence="5">The sequence shown here is derived from an EMBL/GenBank/DDBJ whole genome shotgun (WGS) entry which is preliminary data.</text>
</comment>
<keyword evidence="6" id="KW-1185">Reference proteome</keyword>
<dbReference type="EC" id="3.1.3.18" evidence="5"/>
<dbReference type="InterPro" id="IPR006439">
    <property type="entry name" value="HAD-SF_hydro_IA"/>
</dbReference>
<gene>
    <name evidence="5" type="primary">gph</name>
    <name evidence="5" type="ORF">NMK_3539</name>
</gene>
<dbReference type="InterPro" id="IPR036412">
    <property type="entry name" value="HAD-like_sf"/>
</dbReference>
<dbReference type="SFLD" id="SFLDS00003">
    <property type="entry name" value="Haloacid_Dehalogenase"/>
    <property type="match status" value="1"/>
</dbReference>
<dbReference type="NCBIfam" id="TIGR01509">
    <property type="entry name" value="HAD-SF-IA-v3"/>
    <property type="match status" value="1"/>
</dbReference>
<sequence length="228" mass="25289">MRFKAVLFDLDGTLADTAPDLGRALNMQRQRHGLPPLADDVIRPFASHGTRGLLGVGFGLLPSDSAFESMREEYLVLYDEVFCQYPRLFDGMAAVLETFESQNVLWGVVTNKPRRFTQPLMEALGLSSRAASIVSADDCERPKPYPDTLLLASRQANVTPLECLYVGDAERDIIAAKAAGMEAWVANYGYLSEDDKPEEWGAQDMIASPVDLIERLFDQRIGTLSLVR</sequence>
<dbReference type="Gene3D" id="1.10.150.240">
    <property type="entry name" value="Putative phosphatase, domain 2"/>
    <property type="match status" value="1"/>
</dbReference>